<feature type="transmembrane region" description="Helical" evidence="1">
    <location>
        <begin position="61"/>
        <end position="84"/>
    </location>
</feature>
<gene>
    <name evidence="2" type="ORF">SAMN04487818_104351</name>
</gene>
<dbReference type="EMBL" id="FOGI01000004">
    <property type="protein sequence ID" value="SER61534.1"/>
    <property type="molecule type" value="Genomic_DNA"/>
</dbReference>
<dbReference type="Proteomes" id="UP000199051">
    <property type="component" value="Unassembled WGS sequence"/>
</dbReference>
<keyword evidence="3" id="KW-1185">Reference proteome</keyword>
<dbReference type="STRING" id="155974.SAMN04487818_104351"/>
<feature type="transmembrane region" description="Helical" evidence="1">
    <location>
        <begin position="90"/>
        <end position="109"/>
    </location>
</feature>
<accession>A0A1H9QM52</accession>
<feature type="transmembrane region" description="Helical" evidence="1">
    <location>
        <begin position="29"/>
        <end position="49"/>
    </location>
</feature>
<name>A0A1H9QM52_9PSEU</name>
<reference evidence="3" key="1">
    <citation type="submission" date="2016-10" db="EMBL/GenBank/DDBJ databases">
        <authorList>
            <person name="Varghese N."/>
            <person name="Submissions S."/>
        </authorList>
    </citation>
    <scope>NUCLEOTIDE SEQUENCE [LARGE SCALE GENOMIC DNA]</scope>
    <source>
        <strain evidence="3">DSM 44260</strain>
    </source>
</reference>
<evidence type="ECO:0000256" key="1">
    <source>
        <dbReference type="SAM" id="Phobius"/>
    </source>
</evidence>
<keyword evidence="1" id="KW-0812">Transmembrane</keyword>
<dbReference type="RefSeq" id="WP_143073424.1">
    <property type="nucleotide sequence ID" value="NZ_FOGI01000004.1"/>
</dbReference>
<protein>
    <submittedName>
        <fullName evidence="2">Uncharacterized protein</fullName>
    </submittedName>
</protein>
<sequence length="213" mass="22098">MVVRAVLAVIGLVSVVLYAVHDLGRGLVYGAAVATFALGLASPHLSAVPRSTLAREVRVRAAMAMTPAVVVVLVWPAAAVVTFAKAPTTSGVGFLVAVFCLTGFGLARLGGRVAEWRLPWLTRRGPWCRVPATLDPWPTDSGDLTTAAATLTLPDGTTLHATLTAVPTPLVDHLTTTGHIWLAGPPAPLTALGYPDHSLVAVARLRSGTPAHT</sequence>
<organism evidence="2 3">
    <name type="scientific">Actinokineospora terrae</name>
    <dbReference type="NCBI Taxonomy" id="155974"/>
    <lineage>
        <taxon>Bacteria</taxon>
        <taxon>Bacillati</taxon>
        <taxon>Actinomycetota</taxon>
        <taxon>Actinomycetes</taxon>
        <taxon>Pseudonocardiales</taxon>
        <taxon>Pseudonocardiaceae</taxon>
        <taxon>Actinokineospora</taxon>
    </lineage>
</organism>
<evidence type="ECO:0000313" key="3">
    <source>
        <dbReference type="Proteomes" id="UP000199051"/>
    </source>
</evidence>
<evidence type="ECO:0000313" key="2">
    <source>
        <dbReference type="EMBL" id="SER61534.1"/>
    </source>
</evidence>
<keyword evidence="1" id="KW-0472">Membrane</keyword>
<dbReference type="AlphaFoldDB" id="A0A1H9QM52"/>
<keyword evidence="1" id="KW-1133">Transmembrane helix</keyword>
<proteinExistence type="predicted"/>